<keyword evidence="2" id="KW-1185">Reference proteome</keyword>
<gene>
    <name evidence="1" type="ORF">GCM10022224_026110</name>
</gene>
<dbReference type="RefSeq" id="WP_344876529.1">
    <property type="nucleotide sequence ID" value="NZ_BAAAZP010000049.1"/>
</dbReference>
<comment type="caution">
    <text evidence="1">The sequence shown here is derived from an EMBL/GenBank/DDBJ whole genome shotgun (WGS) entry which is preliminary data.</text>
</comment>
<organism evidence="1 2">
    <name type="scientific">Nonomuraea antimicrobica</name>
    <dbReference type="NCBI Taxonomy" id="561173"/>
    <lineage>
        <taxon>Bacteria</taxon>
        <taxon>Bacillati</taxon>
        <taxon>Actinomycetota</taxon>
        <taxon>Actinomycetes</taxon>
        <taxon>Streptosporangiales</taxon>
        <taxon>Streptosporangiaceae</taxon>
        <taxon>Nonomuraea</taxon>
    </lineage>
</organism>
<dbReference type="Proteomes" id="UP001500902">
    <property type="component" value="Unassembled WGS sequence"/>
</dbReference>
<proteinExistence type="predicted"/>
<evidence type="ECO:0000313" key="2">
    <source>
        <dbReference type="Proteomes" id="UP001500902"/>
    </source>
</evidence>
<accession>A0ABP7BKC7</accession>
<dbReference type="EMBL" id="BAAAZP010000049">
    <property type="protein sequence ID" value="GAA3661406.1"/>
    <property type="molecule type" value="Genomic_DNA"/>
</dbReference>
<name>A0ABP7BKC7_9ACTN</name>
<evidence type="ECO:0000313" key="1">
    <source>
        <dbReference type="EMBL" id="GAA3661406.1"/>
    </source>
</evidence>
<sequence length="188" mass="21189">MQQRDSRWEKLPSGVRDRIDGLLCSRRLLEAIWLLRSEGGLDPTPDLHEAQLMLGRRSILLAEHGLVDPAAPPVQLSHLIERAHALSEPVAAIEALWDGDSWGWFVVLVAIVRQPGREHRRFDERALASIRRGTDLRAFNGEVPPWPEAIEAVEKGWAVARSLGVPFHFTNPDAPDIDPPRWWDAQAD</sequence>
<protein>
    <submittedName>
        <fullName evidence="1">Uncharacterized protein</fullName>
    </submittedName>
</protein>
<reference evidence="2" key="1">
    <citation type="journal article" date="2019" name="Int. J. Syst. Evol. Microbiol.">
        <title>The Global Catalogue of Microorganisms (GCM) 10K type strain sequencing project: providing services to taxonomists for standard genome sequencing and annotation.</title>
        <authorList>
            <consortium name="The Broad Institute Genomics Platform"/>
            <consortium name="The Broad Institute Genome Sequencing Center for Infectious Disease"/>
            <person name="Wu L."/>
            <person name="Ma J."/>
        </authorList>
    </citation>
    <scope>NUCLEOTIDE SEQUENCE [LARGE SCALE GENOMIC DNA]</scope>
    <source>
        <strain evidence="2">JCM 16904</strain>
    </source>
</reference>